<dbReference type="SUPFAM" id="SSF52540">
    <property type="entry name" value="P-loop containing nucleoside triphosphate hydrolases"/>
    <property type="match status" value="1"/>
</dbReference>
<organism evidence="1 2">
    <name type="scientific">Peltaster fructicola</name>
    <dbReference type="NCBI Taxonomy" id="286661"/>
    <lineage>
        <taxon>Eukaryota</taxon>
        <taxon>Fungi</taxon>
        <taxon>Dikarya</taxon>
        <taxon>Ascomycota</taxon>
        <taxon>Pezizomycotina</taxon>
        <taxon>Dothideomycetes</taxon>
        <taxon>Dothideomycetes incertae sedis</taxon>
        <taxon>Peltaster</taxon>
    </lineage>
</organism>
<keyword evidence="2" id="KW-1185">Reference proteome</keyword>
<evidence type="ECO:0000313" key="2">
    <source>
        <dbReference type="Proteomes" id="UP000503462"/>
    </source>
</evidence>
<name>A0A6H0XQK4_9PEZI</name>
<accession>A0A6H0XQK4</accession>
<dbReference type="InterPro" id="IPR027417">
    <property type="entry name" value="P-loop_NTPase"/>
</dbReference>
<dbReference type="Gene3D" id="6.20.350.10">
    <property type="match status" value="1"/>
</dbReference>
<reference evidence="1 2" key="1">
    <citation type="journal article" date="2016" name="Sci. Rep.">
        <title>Peltaster fructicola genome reveals evolution from an invasive phytopathogen to an ectophytic parasite.</title>
        <authorList>
            <person name="Xu C."/>
            <person name="Chen H."/>
            <person name="Gleason M.L."/>
            <person name="Xu J.R."/>
            <person name="Liu H."/>
            <person name="Zhang R."/>
            <person name="Sun G."/>
        </authorList>
    </citation>
    <scope>NUCLEOTIDE SEQUENCE [LARGE SCALE GENOMIC DNA]</scope>
    <source>
        <strain evidence="1 2">LNHT1506</strain>
    </source>
</reference>
<dbReference type="Proteomes" id="UP000503462">
    <property type="component" value="Chromosome 2"/>
</dbReference>
<dbReference type="Gene3D" id="3.40.50.300">
    <property type="entry name" value="P-loop containing nucleotide triphosphate hydrolases"/>
    <property type="match status" value="1"/>
</dbReference>
<gene>
    <name evidence="1" type="ORF">AMS68_002569</name>
</gene>
<dbReference type="AlphaFoldDB" id="A0A6H0XQK4"/>
<evidence type="ECO:0008006" key="3">
    <source>
        <dbReference type="Google" id="ProtNLM"/>
    </source>
</evidence>
<protein>
    <recommendedName>
        <fullName evidence="3">Ryanodine receptor Ryr domain-containing protein</fullName>
    </recommendedName>
</protein>
<sequence length="860" mass="94154">MTSSTIFVAGAVTSNSVVYHMPYTSATATQGRQAQMVVRHGGADLVAQLLTAASADLGVQVIAPGRQANGVSHIKHEASTITDLACQLDTSPAGLHYKVIGTRNIAKAEDWQVPHDGHASTSESSSTIVFTGAGDAGDQEVTPALELLQRVKPTRVVYCMTAPLATGSLWDVLRTGPDPARGVPEPDNLAVIVEADDLRAHGINLSQGLSWEATSEDFVRNLGSNGRLDTLVTCPNLIVRFGTEGVIYHRGRDAVDPKLFFDPKHSEGSSLTAATPMIELSSAFTAGFTAGLTATDSPSFDTGIQLGLTAAQRMATIGFIPDPPTMAPQYPTAQIMRDLKAHSRGPAANIPSTKISTGDRWLLLDTLTGDPTEVARQILSNGPERALGRCPTRKYGDLISTERVEIESLGAVTSIIDEHMSTSHFTPTCIGVFGPAGSGKTFTATSIATHLASKTSTTQTIHDSRFLNEDSLAAACHGIRDASARGSLPVVIFKNFESILNSEDGLLATFSTLMSEGTFPDRGTVRNLGHAVMFFLIDQESADPETPFSPTAEMSLKRRGTFQSLGEVKQMRMEDSPLIDLLHGVVKVTGPNCSGAGDRTFAIRRALMLRHIIKEKYPHLEVNGVMNFDDAVLHALLLTPTFKHGLGSLQKIISASRLSNRTKFDVSALPPEEQIQLHVDGRIFMSFLRSPKLPPALREILAQGLFEAYKKQRLLMVKSPEERKQLEREPSFRDWDELPGELKESTRSQADDIPRKLRAISCFMLNDGNSEPRGDPLVAMPEFSEKDLLMLSEMEHERFNAERLQRQWRMGPRNAKQRTTPFLVPWRDLTQEWKDVDSVMVECVPRILERAGWRIYRMKN</sequence>
<dbReference type="EMBL" id="CP051140">
    <property type="protein sequence ID" value="QIW97051.1"/>
    <property type="molecule type" value="Genomic_DNA"/>
</dbReference>
<proteinExistence type="predicted"/>
<dbReference type="OrthoDB" id="5305673at2759"/>
<evidence type="ECO:0000313" key="1">
    <source>
        <dbReference type="EMBL" id="QIW97051.1"/>
    </source>
</evidence>